<dbReference type="STRING" id="5601.A0A0D2FA00"/>
<reference evidence="5 6" key="1">
    <citation type="submission" date="2015-01" db="EMBL/GenBank/DDBJ databases">
        <title>The Genome Sequence of Capronia semiimmersa CBS27337.</title>
        <authorList>
            <consortium name="The Broad Institute Genomics Platform"/>
            <person name="Cuomo C."/>
            <person name="de Hoog S."/>
            <person name="Gorbushina A."/>
            <person name="Stielow B."/>
            <person name="Teixiera M."/>
            <person name="Abouelleil A."/>
            <person name="Chapman S.B."/>
            <person name="Priest M."/>
            <person name="Young S.K."/>
            <person name="Wortman J."/>
            <person name="Nusbaum C."/>
            <person name="Birren B."/>
        </authorList>
    </citation>
    <scope>NUCLEOTIDE SEQUENCE [LARGE SCALE GENOMIC DNA]</scope>
    <source>
        <strain evidence="5 6">CBS 27337</strain>
    </source>
</reference>
<dbReference type="Pfam" id="PF24564">
    <property type="entry name" value="DUF7605"/>
    <property type="match status" value="1"/>
</dbReference>
<dbReference type="Pfam" id="PF00350">
    <property type="entry name" value="Dynamin_N"/>
    <property type="match status" value="1"/>
</dbReference>
<evidence type="ECO:0000259" key="3">
    <source>
        <dbReference type="Pfam" id="PF00350"/>
    </source>
</evidence>
<keyword evidence="6" id="KW-1185">Reference proteome</keyword>
<feature type="compositionally biased region" description="Basic residues" evidence="2">
    <location>
        <begin position="158"/>
        <end position="170"/>
    </location>
</feature>
<evidence type="ECO:0000256" key="2">
    <source>
        <dbReference type="SAM" id="MobiDB-lite"/>
    </source>
</evidence>
<feature type="compositionally biased region" description="Low complexity" evidence="2">
    <location>
        <begin position="851"/>
        <end position="869"/>
    </location>
</feature>
<feature type="compositionally biased region" description="Polar residues" evidence="2">
    <location>
        <begin position="343"/>
        <end position="357"/>
    </location>
</feature>
<name>A0A0D2FA00_9EURO</name>
<accession>A0A0D2FA00</accession>
<proteinExistence type="predicted"/>
<dbReference type="HOGENOM" id="CLU_005249_0_0_1"/>
<dbReference type="Gene3D" id="3.40.50.300">
    <property type="entry name" value="P-loop containing nucleotide triphosphate hydrolases"/>
    <property type="match status" value="1"/>
</dbReference>
<evidence type="ECO:0000313" key="5">
    <source>
        <dbReference type="EMBL" id="KIW63745.1"/>
    </source>
</evidence>
<feature type="region of interest" description="Disordered" evidence="2">
    <location>
        <begin position="1408"/>
        <end position="1476"/>
    </location>
</feature>
<dbReference type="PANTHER" id="PTHR36681">
    <property type="entry name" value="NUCLEAR GTPASE, GERMINAL CENTER-ASSOCIATED, TANDEM DUPLICATE 3"/>
    <property type="match status" value="1"/>
</dbReference>
<feature type="coiled-coil region" evidence="1">
    <location>
        <begin position="892"/>
        <end position="964"/>
    </location>
</feature>
<evidence type="ECO:0000256" key="1">
    <source>
        <dbReference type="SAM" id="Coils"/>
    </source>
</evidence>
<dbReference type="PANTHER" id="PTHR36681:SF3">
    <property type="entry name" value="NUCLEAR GTPASE, GERMINAL CENTER-ASSOCIATED, TANDEM DUPLICATE 3"/>
    <property type="match status" value="1"/>
</dbReference>
<protein>
    <recommendedName>
        <fullName evidence="7">G domain-containing protein</fullName>
    </recommendedName>
</protein>
<feature type="region of interest" description="Disordered" evidence="2">
    <location>
        <begin position="343"/>
        <end position="378"/>
    </location>
</feature>
<feature type="region of interest" description="Disordered" evidence="2">
    <location>
        <begin position="808"/>
        <end position="882"/>
    </location>
</feature>
<feature type="domain" description="Dynamin N-terminal" evidence="3">
    <location>
        <begin position="471"/>
        <end position="711"/>
    </location>
</feature>
<feature type="region of interest" description="Disordered" evidence="2">
    <location>
        <begin position="136"/>
        <end position="179"/>
    </location>
</feature>
<dbReference type="EMBL" id="KN846961">
    <property type="protein sequence ID" value="KIW63745.1"/>
    <property type="molecule type" value="Genomic_DNA"/>
</dbReference>
<evidence type="ECO:0008006" key="7">
    <source>
        <dbReference type="Google" id="ProtNLM"/>
    </source>
</evidence>
<dbReference type="InterPro" id="IPR027417">
    <property type="entry name" value="P-loop_NTPase"/>
</dbReference>
<evidence type="ECO:0000313" key="6">
    <source>
        <dbReference type="Proteomes" id="UP000054266"/>
    </source>
</evidence>
<dbReference type="InterPro" id="IPR045063">
    <property type="entry name" value="Dynamin_N"/>
</dbReference>
<feature type="domain" description="DUF7605" evidence="4">
    <location>
        <begin position="1123"/>
        <end position="1299"/>
    </location>
</feature>
<keyword evidence="1" id="KW-0175">Coiled coil</keyword>
<gene>
    <name evidence="5" type="ORF">PV04_08724</name>
</gene>
<dbReference type="InterPro" id="IPR056024">
    <property type="entry name" value="DUF7605"/>
</dbReference>
<dbReference type="SUPFAM" id="SSF52540">
    <property type="entry name" value="P-loop containing nucleoside triphosphate hydrolases"/>
    <property type="match status" value="2"/>
</dbReference>
<dbReference type="Proteomes" id="UP000054266">
    <property type="component" value="Unassembled WGS sequence"/>
</dbReference>
<sequence>MVTPTEFFERLRALRPHEELKPGVVFVAILHYDKAPDGSFDQPDALWIKCRREKDVSSLSNAYRRECPEAGDFVLRHNFQVLEEGTKIAALANRYPHDFVALEAVPVTELAKRNYLAAVRSPLSDLTNGVNRPLVQPQTPSKFNNADHTKEFQPPTTRHSRAAGKPKATKPRPAFPPPDVGISSQLGSTSFTSGPSEQTGWEDFLFERLEAARLDASSGSSSLQHTSDLSAIDEAIKEDWLKLDEGQKSYFIERAGRIAVTLHFDDVECRCAEHWAFWCFYFKDFYATRAYSEHLYNDWEARERDIEDHLAIWAKMDRNQRMLWFQLVSSHASAALKRGVITQPQRPISQARQTQPATPVRGIKSQQTPSPSPRDLEDTVRQLDGPAMEVDFHVDLEDLLVSSNSAPMRLSMAELFDGRTPEQLEKSVSEGVALLRSIQAALQEQPSQETTQWLRTIENVQKQATRSKTVIGVVGATGAGKSSVINAMLDEERLVPTNCMRACTAVVTEISYNHEAGAPYRAEIEFISRDDWQKMLKILFQDLLDNSGQVSHDCNNEDSESGIAYAQIKAVYPKMTKDEMENITLDKLMQHNNVTCLGTTHDIESDDPTMFYKKLQRYVDSKEKTNGMKEKASKKDSKPREMEFWPLIRVVRLYVKAPALATGAVIVDLPGVHDSNQARAAVAQGYMKQCTGLWIVAPITRAVDDKSAKSLLGDAFKRQLKMDGGFDSVTFICSKTDDISITEAQDSLGLDEELTPLWEKSEEFRKRKMDLKRQIDDLKNTKSDINAAMEAAEEDLEIWEALQQDFNEGKTVFRPTPKSQKRKREDDRGSTRKKKRPNYKEVDSDDDFIDDGNSSDSDAGSDNTSSSTGEVPSVPLSEDDIAMNIADLRGTRKEGRRQRSQIDQQIQKLEDEIKGLKNESEHIDGMLSAKCISGRNEYSRAAIRQDYAAGIRELDQEIAEEEDAANFDPEIDRRDYDEVARNLPVFCVSSRAYQKLRGRLQKDKSPPGFTHVDETEMPALQAHCIQLTTAGRVAGCRKFLNSMFQLLNSLRLWASNDGTGRNLTEGQVKREAQILKERLTKLDAALEKTVTTTIDEIAEELQEKVYDVYPTATGAANSEANQTVRKWGSTVNRENLAAGGLFWATYKAVVRRDGVFHNGRGSNNFNEQLVEPLIRHLAGPWESVFARRMPGILNSLPAKAGQILTTFHDEVEQRAIRNGASLATFQMLKHQIAVYKETLKDAVVEARNLISGAQRNINREFEPRVREHMLPVYYTCTAESGPGQFVRMKGFMDSHVEREKSTMFDDAVEHVRELLNQMLKDVKSSLSSKVDAVLMTIERDYTGVVVRQVQSMGKRMLPREERMMREAVTGLIDSAETVFKRAVGLSSESEHEPNAVLESDIPAQAASEVELKQGSPSPMKKEPEEQVSLALVPESPAVSQPDLATGIQPTTGTEMMETAQSAGALQTHAHADSQVP</sequence>
<organism evidence="5 6">
    <name type="scientific">Phialophora macrospora</name>
    <dbReference type="NCBI Taxonomy" id="1851006"/>
    <lineage>
        <taxon>Eukaryota</taxon>
        <taxon>Fungi</taxon>
        <taxon>Dikarya</taxon>
        <taxon>Ascomycota</taxon>
        <taxon>Pezizomycotina</taxon>
        <taxon>Eurotiomycetes</taxon>
        <taxon>Chaetothyriomycetidae</taxon>
        <taxon>Chaetothyriales</taxon>
        <taxon>Herpotrichiellaceae</taxon>
        <taxon>Phialophora</taxon>
    </lineage>
</organism>
<feature type="coiled-coil region" evidence="1">
    <location>
        <begin position="761"/>
        <end position="802"/>
    </location>
</feature>
<feature type="compositionally biased region" description="Polar residues" evidence="2">
    <location>
        <begin position="1447"/>
        <end position="1464"/>
    </location>
</feature>
<evidence type="ECO:0000259" key="4">
    <source>
        <dbReference type="Pfam" id="PF24564"/>
    </source>
</evidence>